<evidence type="ECO:0000313" key="5">
    <source>
        <dbReference type="Proteomes" id="UP000428333"/>
    </source>
</evidence>
<comment type="subcellular location">
    <subcellularLocation>
        <location evidence="1">Membrane</location>
        <topology evidence="1">Multi-pass membrane protein</topology>
    </subcellularLocation>
</comment>
<keyword evidence="2" id="KW-0472">Membrane</keyword>
<dbReference type="GO" id="GO:0009535">
    <property type="term" value="C:chloroplast thylakoid membrane"/>
    <property type="evidence" value="ECO:0007669"/>
    <property type="project" value="TreeGrafter"/>
</dbReference>
<reference evidence="4 5" key="1">
    <citation type="journal article" date="2019" name="Genome Biol. Evol.">
        <title>The Rhododendron genome and chromosomal organization provide insight into shared whole-genome duplications across the heath family (Ericaceae).</title>
        <authorList>
            <person name="Soza V.L."/>
            <person name="Lindsley D."/>
            <person name="Waalkes A."/>
            <person name="Ramage E."/>
            <person name="Patwardhan R.P."/>
            <person name="Burton J.N."/>
            <person name="Adey A."/>
            <person name="Kumar A."/>
            <person name="Qiu R."/>
            <person name="Shendure J."/>
            <person name="Hall B."/>
        </authorList>
    </citation>
    <scope>NUCLEOTIDE SEQUENCE [LARGE SCALE GENOMIC DNA]</scope>
    <source>
        <strain evidence="4">RSF 1966-606</strain>
    </source>
</reference>
<dbReference type="PANTHER" id="PTHR33222">
    <property type="match status" value="1"/>
</dbReference>
<keyword evidence="5" id="KW-1185">Reference proteome</keyword>
<feature type="domain" description="Cyanobacterial aminoacyl-tRNA synthetase CAAD" evidence="3">
    <location>
        <begin position="53"/>
        <end position="96"/>
    </location>
</feature>
<comment type="caution">
    <text evidence="4">The sequence shown here is derived from an EMBL/GenBank/DDBJ whole genome shotgun (WGS) entry which is preliminary data.</text>
</comment>
<evidence type="ECO:0000256" key="1">
    <source>
        <dbReference type="ARBA" id="ARBA00004141"/>
    </source>
</evidence>
<protein>
    <recommendedName>
        <fullName evidence="3">Cyanobacterial aminoacyl-tRNA synthetase CAAD domain-containing protein</fullName>
    </recommendedName>
</protein>
<dbReference type="PANTHER" id="PTHR33222:SF4">
    <property type="entry name" value="PROTEIN CURVATURE THYLAKOID 1A, CHLOROPLASTIC"/>
    <property type="match status" value="1"/>
</dbReference>
<dbReference type="EMBL" id="QEFC01000323">
    <property type="protein sequence ID" value="KAE9464812.1"/>
    <property type="molecule type" value="Genomic_DNA"/>
</dbReference>
<organism evidence="4 5">
    <name type="scientific">Rhododendron williamsianum</name>
    <dbReference type="NCBI Taxonomy" id="262921"/>
    <lineage>
        <taxon>Eukaryota</taxon>
        <taxon>Viridiplantae</taxon>
        <taxon>Streptophyta</taxon>
        <taxon>Embryophyta</taxon>
        <taxon>Tracheophyta</taxon>
        <taxon>Spermatophyta</taxon>
        <taxon>Magnoliopsida</taxon>
        <taxon>eudicotyledons</taxon>
        <taxon>Gunneridae</taxon>
        <taxon>Pentapetalae</taxon>
        <taxon>asterids</taxon>
        <taxon>Ericales</taxon>
        <taxon>Ericaceae</taxon>
        <taxon>Ericoideae</taxon>
        <taxon>Rhodoreae</taxon>
        <taxon>Rhododendron</taxon>
    </lineage>
</organism>
<dbReference type="OrthoDB" id="2014299at2759"/>
<accession>A0A6A4M5W7</accession>
<name>A0A6A4M5W7_9ERIC</name>
<feature type="non-terminal residue" evidence="4">
    <location>
        <position position="1"/>
    </location>
</feature>
<dbReference type="AlphaFoldDB" id="A0A6A4M5W7"/>
<dbReference type="Proteomes" id="UP000428333">
    <property type="component" value="Linkage Group LG02"/>
</dbReference>
<dbReference type="InterPro" id="IPR025564">
    <property type="entry name" value="CAAD_dom"/>
</dbReference>
<feature type="transmembrane region" description="Helical" evidence="2">
    <location>
        <begin position="65"/>
        <end position="85"/>
    </location>
</feature>
<evidence type="ECO:0000259" key="3">
    <source>
        <dbReference type="Pfam" id="PF14159"/>
    </source>
</evidence>
<dbReference type="InterPro" id="IPR033344">
    <property type="entry name" value="CURT1"/>
</dbReference>
<proteinExistence type="predicted"/>
<keyword evidence="2" id="KW-0812">Transmembrane</keyword>
<gene>
    <name evidence="4" type="ORF">C3L33_03298</name>
</gene>
<keyword evidence="2" id="KW-1133">Transmembrane helix</keyword>
<evidence type="ECO:0000313" key="4">
    <source>
        <dbReference type="EMBL" id="KAE9464812.1"/>
    </source>
</evidence>
<dbReference type="Pfam" id="PF14159">
    <property type="entry name" value="CAAD"/>
    <property type="match status" value="1"/>
</dbReference>
<evidence type="ECO:0000256" key="2">
    <source>
        <dbReference type="SAM" id="Phobius"/>
    </source>
</evidence>
<sequence>MNSHVNGVALDVKSLPVFISSETGSNRLALFQIKASSSEESSGSAEVGEGFSDLKEKWDALEDKYMFILYGGGAIVALWLSSIVVDAINSVPLVGDLA</sequence>